<comment type="caution">
    <text evidence="3">The sequence shown here is derived from an EMBL/GenBank/DDBJ whole genome shotgun (WGS) entry which is preliminary data.</text>
</comment>
<dbReference type="InterPro" id="IPR001058">
    <property type="entry name" value="Synuclein"/>
</dbReference>
<evidence type="ECO:0000256" key="1">
    <source>
        <dbReference type="ARBA" id="ARBA00009147"/>
    </source>
</evidence>
<evidence type="ECO:0000256" key="2">
    <source>
        <dbReference type="RuleBase" id="RU361225"/>
    </source>
</evidence>
<dbReference type="PRINTS" id="PR01211">
    <property type="entry name" value="SYNUCLEIN"/>
</dbReference>
<comment type="similarity">
    <text evidence="1 2">Belongs to the synuclein family.</text>
</comment>
<proteinExistence type="inferred from homology"/>
<dbReference type="Proteomes" id="UP001266305">
    <property type="component" value="Unassembled WGS sequence"/>
</dbReference>
<dbReference type="PANTHER" id="PTHR13820:SF10">
    <property type="entry name" value="GAMMA-SYNUCLEIN"/>
    <property type="match status" value="1"/>
</dbReference>
<reference evidence="3 4" key="1">
    <citation type="submission" date="2023-05" db="EMBL/GenBank/DDBJ databases">
        <title>B98-5 Cell Line De Novo Hybrid Assembly: An Optical Mapping Approach.</title>
        <authorList>
            <person name="Kananen K."/>
            <person name="Auerbach J.A."/>
            <person name="Kautto E."/>
            <person name="Blachly J.S."/>
        </authorList>
    </citation>
    <scope>NUCLEOTIDE SEQUENCE [LARGE SCALE GENOMIC DNA]</scope>
    <source>
        <strain evidence="3">B95-8</strain>
        <tissue evidence="3">Cell line</tissue>
    </source>
</reference>
<keyword evidence="4" id="KW-1185">Reference proteome</keyword>
<dbReference type="SUPFAM" id="SSF118375">
    <property type="entry name" value="Synuclein"/>
    <property type="match status" value="1"/>
</dbReference>
<dbReference type="Gene3D" id="1.10.287.700">
    <property type="entry name" value="Helix hairpin bin"/>
    <property type="match status" value="1"/>
</dbReference>
<evidence type="ECO:0000313" key="4">
    <source>
        <dbReference type="Proteomes" id="UP001266305"/>
    </source>
</evidence>
<dbReference type="EMBL" id="JASSZA010000011">
    <property type="protein sequence ID" value="KAK2098234.1"/>
    <property type="molecule type" value="Genomic_DNA"/>
</dbReference>
<dbReference type="PANTHER" id="PTHR13820">
    <property type="entry name" value="SYNUCLEIN"/>
    <property type="match status" value="1"/>
</dbReference>
<dbReference type="Pfam" id="PF01387">
    <property type="entry name" value="Synuclein"/>
    <property type="match status" value="1"/>
</dbReference>
<name>A0ABQ9UMG5_SAGOE</name>
<evidence type="ECO:0000313" key="3">
    <source>
        <dbReference type="EMBL" id="KAK2098234.1"/>
    </source>
</evidence>
<gene>
    <name evidence="3" type="ORF">P7K49_023685</name>
</gene>
<organism evidence="3 4">
    <name type="scientific">Saguinus oedipus</name>
    <name type="common">Cotton-top tamarin</name>
    <name type="synonym">Oedipomidas oedipus</name>
    <dbReference type="NCBI Taxonomy" id="9490"/>
    <lineage>
        <taxon>Eukaryota</taxon>
        <taxon>Metazoa</taxon>
        <taxon>Chordata</taxon>
        <taxon>Craniata</taxon>
        <taxon>Vertebrata</taxon>
        <taxon>Euteleostomi</taxon>
        <taxon>Mammalia</taxon>
        <taxon>Eutheria</taxon>
        <taxon>Euarchontoglires</taxon>
        <taxon>Primates</taxon>
        <taxon>Haplorrhini</taxon>
        <taxon>Platyrrhini</taxon>
        <taxon>Cebidae</taxon>
        <taxon>Callitrichinae</taxon>
        <taxon>Saguinus</taxon>
    </lineage>
</organism>
<protein>
    <submittedName>
        <fullName evidence="3">Uncharacterized protein</fullName>
    </submittedName>
</protein>
<sequence length="169" mass="18107">MQPYGILPPGSQEKNVDFEVGLQEVVKCISGELLPIHTAGQEVGGTPCLLSTFSTGLWGPAEAAGTALRQHSRQLKPAACREIQLCPARSSPALRTTMDVFKKGFSIAKEGVVGAVEKTKQGVTEAAEKTKEGGLWVSEIADRAGYRFVHAQRLTQAHQVPLSLESLKP</sequence>
<accession>A0ABQ9UMG5</accession>